<evidence type="ECO:0000313" key="10">
    <source>
        <dbReference type="Proteomes" id="UP000694941"/>
    </source>
</evidence>
<keyword evidence="4 8" id="KW-0812">Transmembrane</keyword>
<name>A0ABM1C2J4_LIMPO</name>
<evidence type="ECO:0000256" key="4">
    <source>
        <dbReference type="ARBA" id="ARBA00022692"/>
    </source>
</evidence>
<dbReference type="PANTHER" id="PTHR24241:SF76">
    <property type="entry name" value="NEUROPEPTIDE SIFAMIDE RECEPTOR"/>
    <property type="match status" value="1"/>
</dbReference>
<dbReference type="PRINTS" id="PR00237">
    <property type="entry name" value="GPCRRHODOPSN"/>
</dbReference>
<keyword evidence="5 8" id="KW-1133">Transmembrane helix</keyword>
<evidence type="ECO:0000256" key="2">
    <source>
        <dbReference type="ARBA" id="ARBA00010663"/>
    </source>
</evidence>
<keyword evidence="6 8" id="KW-0472">Membrane</keyword>
<keyword evidence="3" id="KW-1003">Cell membrane</keyword>
<evidence type="ECO:0000256" key="8">
    <source>
        <dbReference type="SAM" id="Phobius"/>
    </source>
</evidence>
<evidence type="ECO:0000259" key="9">
    <source>
        <dbReference type="PROSITE" id="PS50262"/>
    </source>
</evidence>
<dbReference type="SUPFAM" id="SSF81321">
    <property type="entry name" value="Family A G protein-coupled receptor-like"/>
    <property type="match status" value="1"/>
</dbReference>
<feature type="transmembrane region" description="Helical" evidence="8">
    <location>
        <begin position="127"/>
        <end position="146"/>
    </location>
</feature>
<dbReference type="Pfam" id="PF00001">
    <property type="entry name" value="7tm_1"/>
    <property type="match status" value="1"/>
</dbReference>
<sequence length="243" mass="27506">MVKYLAICYPMKGQITTRIARKMVLFIWSFSFLISLPWAVHFSLTPLAPDLPEVELCVEMWPHSSSELLYFILANLVLCYLLPLCLITACYVGIWIKVWRRHIPGETDGNARVSSVIQRSKLKVVKMMLIVVIIFVMSWLPLYIIFTRIKVGGDIEPNSLEENVLIIAAPIAQWLGSSNSCINPVLYAFLNKKFRKGFKAIVKSKKCCGTLRYDSASSVILTTRAVTLRSTNRLNESLLTSTV</sequence>
<dbReference type="Proteomes" id="UP000694941">
    <property type="component" value="Unplaced"/>
</dbReference>
<comment type="subcellular location">
    <subcellularLocation>
        <location evidence="1">Cell membrane</location>
        <topology evidence="1">Multi-pass membrane protein</topology>
    </subcellularLocation>
</comment>
<organism evidence="10 11">
    <name type="scientific">Limulus polyphemus</name>
    <name type="common">Atlantic horseshoe crab</name>
    <dbReference type="NCBI Taxonomy" id="6850"/>
    <lineage>
        <taxon>Eukaryota</taxon>
        <taxon>Metazoa</taxon>
        <taxon>Ecdysozoa</taxon>
        <taxon>Arthropoda</taxon>
        <taxon>Chelicerata</taxon>
        <taxon>Merostomata</taxon>
        <taxon>Xiphosura</taxon>
        <taxon>Limulidae</taxon>
        <taxon>Limulus</taxon>
    </lineage>
</organism>
<dbReference type="PROSITE" id="PS50262">
    <property type="entry name" value="G_PROTEIN_RECEP_F1_2"/>
    <property type="match status" value="1"/>
</dbReference>
<dbReference type="InterPro" id="IPR017452">
    <property type="entry name" value="GPCR_Rhodpsn_7TM"/>
</dbReference>
<keyword evidence="7" id="KW-0675">Receptor</keyword>
<evidence type="ECO:0000256" key="3">
    <source>
        <dbReference type="ARBA" id="ARBA00022475"/>
    </source>
</evidence>
<evidence type="ECO:0000313" key="11">
    <source>
        <dbReference type="RefSeq" id="XP_013793079.1"/>
    </source>
</evidence>
<evidence type="ECO:0000256" key="5">
    <source>
        <dbReference type="ARBA" id="ARBA00022989"/>
    </source>
</evidence>
<accession>A0ABM1C2J4</accession>
<feature type="transmembrane region" description="Helical" evidence="8">
    <location>
        <begin position="68"/>
        <end position="94"/>
    </location>
</feature>
<dbReference type="PANTHER" id="PTHR24241">
    <property type="entry name" value="NEUROPEPTIDE RECEPTOR-RELATED G-PROTEIN COUPLED RECEPTOR"/>
    <property type="match status" value="1"/>
</dbReference>
<dbReference type="GeneID" id="106477019"/>
<feature type="transmembrane region" description="Helical" evidence="8">
    <location>
        <begin position="166"/>
        <end position="190"/>
    </location>
</feature>
<evidence type="ECO:0000256" key="1">
    <source>
        <dbReference type="ARBA" id="ARBA00004651"/>
    </source>
</evidence>
<protein>
    <submittedName>
        <fullName evidence="11">Neuropeptide SIFamide receptor-like</fullName>
    </submittedName>
</protein>
<keyword evidence="10" id="KW-1185">Reference proteome</keyword>
<reference evidence="11" key="1">
    <citation type="submission" date="2025-08" db="UniProtKB">
        <authorList>
            <consortium name="RefSeq"/>
        </authorList>
    </citation>
    <scope>IDENTIFICATION</scope>
    <source>
        <tissue evidence="11">Muscle</tissue>
    </source>
</reference>
<dbReference type="RefSeq" id="XP_013793079.1">
    <property type="nucleotide sequence ID" value="XM_013937625.1"/>
</dbReference>
<dbReference type="Gene3D" id="1.20.1070.10">
    <property type="entry name" value="Rhodopsin 7-helix transmembrane proteins"/>
    <property type="match status" value="1"/>
</dbReference>
<comment type="similarity">
    <text evidence="2">Belongs to the G-protein coupled receptor 1 family.</text>
</comment>
<evidence type="ECO:0000256" key="6">
    <source>
        <dbReference type="ARBA" id="ARBA00023136"/>
    </source>
</evidence>
<dbReference type="InterPro" id="IPR000276">
    <property type="entry name" value="GPCR_Rhodpsn"/>
</dbReference>
<gene>
    <name evidence="11" type="primary">LOC106477019</name>
</gene>
<evidence type="ECO:0000256" key="7">
    <source>
        <dbReference type="ARBA" id="ARBA00023170"/>
    </source>
</evidence>
<feature type="domain" description="G-protein coupled receptors family 1 profile" evidence="9">
    <location>
        <begin position="1"/>
        <end position="187"/>
    </location>
</feature>
<proteinExistence type="inferred from homology"/>
<feature type="transmembrane region" description="Helical" evidence="8">
    <location>
        <begin position="25"/>
        <end position="48"/>
    </location>
</feature>